<evidence type="ECO:0000313" key="2">
    <source>
        <dbReference type="EMBL" id="MEQ6290550.1"/>
    </source>
</evidence>
<proteinExistence type="predicted"/>
<keyword evidence="1" id="KW-0472">Membrane</keyword>
<gene>
    <name evidence="2" type="ORF">ABNW52_07975</name>
</gene>
<keyword evidence="1" id="KW-0812">Transmembrane</keyword>
<comment type="caution">
    <text evidence="2">The sequence shown here is derived from an EMBL/GenBank/DDBJ whole genome shotgun (WGS) entry which is preliminary data.</text>
</comment>
<dbReference type="EMBL" id="JBEFLD010000004">
    <property type="protein sequence ID" value="MEQ6290550.1"/>
    <property type="molecule type" value="Genomic_DNA"/>
</dbReference>
<dbReference type="Proteomes" id="UP001433638">
    <property type="component" value="Unassembled WGS sequence"/>
</dbReference>
<dbReference type="RefSeq" id="WP_349586147.1">
    <property type="nucleotide sequence ID" value="NZ_JBEFLD010000004.1"/>
</dbReference>
<evidence type="ECO:0000256" key="1">
    <source>
        <dbReference type="SAM" id="Phobius"/>
    </source>
</evidence>
<sequence>MVNLNVENAQFYLHSVAYIVATAALVWAVVYIAAPFYDHWRSDGETTNRWQTAWCASALVIIAMALILLS</sequence>
<protein>
    <recommendedName>
        <fullName evidence="4">Seryl-tRNA synthetase</fullName>
    </recommendedName>
</protein>
<feature type="transmembrane region" description="Helical" evidence="1">
    <location>
        <begin position="12"/>
        <end position="37"/>
    </location>
</feature>
<keyword evidence="1" id="KW-1133">Transmembrane helix</keyword>
<accession>A0ABV1M4I1</accession>
<evidence type="ECO:0008006" key="4">
    <source>
        <dbReference type="Google" id="ProtNLM"/>
    </source>
</evidence>
<organism evidence="2 3">
    <name type="scientific">Vogesella oryzagri</name>
    <dbReference type="NCBI Taxonomy" id="3160864"/>
    <lineage>
        <taxon>Bacteria</taxon>
        <taxon>Pseudomonadati</taxon>
        <taxon>Pseudomonadota</taxon>
        <taxon>Betaproteobacteria</taxon>
        <taxon>Neisseriales</taxon>
        <taxon>Chromobacteriaceae</taxon>
        <taxon>Vogesella</taxon>
    </lineage>
</organism>
<keyword evidence="3" id="KW-1185">Reference proteome</keyword>
<reference evidence="2" key="1">
    <citation type="submission" date="2024-06" db="EMBL/GenBank/DDBJ databases">
        <title>Genome sequence of Vogesella sp. MAHUQ-64.</title>
        <authorList>
            <person name="Huq M.A."/>
        </authorList>
    </citation>
    <scope>NUCLEOTIDE SEQUENCE</scope>
    <source>
        <strain evidence="2">MAHUQ-64</strain>
    </source>
</reference>
<name>A0ABV1M4I1_9NEIS</name>
<evidence type="ECO:0000313" key="3">
    <source>
        <dbReference type="Proteomes" id="UP001433638"/>
    </source>
</evidence>
<feature type="transmembrane region" description="Helical" evidence="1">
    <location>
        <begin position="49"/>
        <end position="69"/>
    </location>
</feature>